<feature type="transmembrane region" description="Helical" evidence="1">
    <location>
        <begin position="590"/>
        <end position="609"/>
    </location>
</feature>
<dbReference type="EMBL" id="CM000616">
    <property type="protein sequence ID" value="EEC46434.1"/>
    <property type="molecule type" value="Genomic_DNA"/>
</dbReference>
<evidence type="ECO:0000256" key="1">
    <source>
        <dbReference type="SAM" id="Phobius"/>
    </source>
</evidence>
<feature type="transmembrane region" description="Helical" evidence="1">
    <location>
        <begin position="717"/>
        <end position="734"/>
    </location>
</feature>
<feature type="transmembrane region" description="Helical" evidence="1">
    <location>
        <begin position="789"/>
        <end position="805"/>
    </location>
</feature>
<feature type="transmembrane region" description="Helical" evidence="1">
    <location>
        <begin position="533"/>
        <end position="554"/>
    </location>
</feature>
<sequence length="898" mass="97456">MVACIVLQTTIEPMQEPDWDKFGGVVDSAFDDGHIPETIKAVSSSSHPNYSGTRLVTYPRFHRDRSAQVQVVDNAVSEELADALYQRTVQEGQPWGTYVTMNDIRSQRPASPQRESGLSIDELALHAATTFLTAAMHPELATERYHADANPASPNKDRSSTSMSSLWTTDDSNLAHGVAVWALAADEGSQVPYHIDYAEQIRYESNTIVVPVLAGTLQCSRVNCGMLGGDYAVHLNGLDHYHKHGYKGAKSPVSITSFISSASLGCEDDKNWKVIPYRFNRMICQSGHLPHLSTRIESIGESDTSVTGLYVKLQRVIVGFNVFLRDVGAAVREAPEHSAAFRQRVQERQRQRRPVIQKQQPAQTLSFDMIRKNPKLANLLILAKRQRIKEDLGKAQAVLDKQIIEMLLNCTFTSGYLTISYIMDHCSKQDGAWPNPTDVFVHGLNFCKGSLSFQVISIFSFSLLQSFKAPDVVFTGLRLKEIISLNQPVLVVGIHPHLVVAVVTHSSSRALLSSILVGAFSGTQFVSELAPFGVWRLGGISVVGLHPHLGAVVVAHSSSRVLLTSILVSAFSGTFFVSELAPFGVWRPGGVSVVGLHPHLVVVVVVVVVAHSSSRILLSSILVGAFWALFVSELAPFGVWRLGGISVVGLHHLVVVVAHSSSRILLSSILVGAFWAQLLASSRLSASGDLAVSRFAFSGTFFVSELAPFGVWRPGGVSVVGLHPHLVVVVVVVVAHSSSRILLSSILVGAFWALFVSELAPFGVWRLGGISVVGLHHLVVVVAHSSSRILLSSILVGAFWAQLLASSRLSASGDLAVSRLLVFIMLLLLLLPILARVFFSVRSLLVLSSGRNLLASSRLSASGDWRYLGCDIEFKYKQLFGNSSSNKTILVVNTTSCP</sequence>
<dbReference type="GeneID" id="7202681"/>
<dbReference type="Proteomes" id="UP000000759">
    <property type="component" value="Chromosome 14"/>
</dbReference>
<feature type="transmembrane region" description="Helical" evidence="1">
    <location>
        <begin position="561"/>
        <end position="578"/>
    </location>
</feature>
<gene>
    <name evidence="2" type="ORF">PHATRDRAFT_47641</name>
</gene>
<reference evidence="2 3" key="1">
    <citation type="journal article" date="2008" name="Nature">
        <title>The Phaeodactylum genome reveals the evolutionary history of diatom genomes.</title>
        <authorList>
            <person name="Bowler C."/>
            <person name="Allen A.E."/>
            <person name="Badger J.H."/>
            <person name="Grimwood J."/>
            <person name="Jabbari K."/>
            <person name="Kuo A."/>
            <person name="Maheswari U."/>
            <person name="Martens C."/>
            <person name="Maumus F."/>
            <person name="Otillar R.P."/>
            <person name="Rayko E."/>
            <person name="Salamov A."/>
            <person name="Vandepoele K."/>
            <person name="Beszteri B."/>
            <person name="Gruber A."/>
            <person name="Heijde M."/>
            <person name="Katinka M."/>
            <person name="Mock T."/>
            <person name="Valentin K."/>
            <person name="Verret F."/>
            <person name="Berges J.A."/>
            <person name="Brownlee C."/>
            <person name="Cadoret J.P."/>
            <person name="Chiovitti A."/>
            <person name="Choi C.J."/>
            <person name="Coesel S."/>
            <person name="De Martino A."/>
            <person name="Detter J.C."/>
            <person name="Durkin C."/>
            <person name="Falciatore A."/>
            <person name="Fournet J."/>
            <person name="Haruta M."/>
            <person name="Huysman M.J."/>
            <person name="Jenkins B.D."/>
            <person name="Jiroutova K."/>
            <person name="Jorgensen R.E."/>
            <person name="Joubert Y."/>
            <person name="Kaplan A."/>
            <person name="Kroger N."/>
            <person name="Kroth P.G."/>
            <person name="La Roche J."/>
            <person name="Lindquist E."/>
            <person name="Lommer M."/>
            <person name="Martin-Jezequel V."/>
            <person name="Lopez P.J."/>
            <person name="Lucas S."/>
            <person name="Mangogna M."/>
            <person name="McGinnis K."/>
            <person name="Medlin L.K."/>
            <person name="Montsant A."/>
            <person name="Oudot-Le Secq M.P."/>
            <person name="Napoli C."/>
            <person name="Obornik M."/>
            <person name="Parker M.S."/>
            <person name="Petit J.L."/>
            <person name="Porcel B.M."/>
            <person name="Poulsen N."/>
            <person name="Robison M."/>
            <person name="Rychlewski L."/>
            <person name="Rynearson T.A."/>
            <person name="Schmutz J."/>
            <person name="Shapiro H."/>
            <person name="Siaut M."/>
            <person name="Stanley M."/>
            <person name="Sussman M.R."/>
            <person name="Taylor A.R."/>
            <person name="Vardi A."/>
            <person name="von Dassow P."/>
            <person name="Vyverman W."/>
            <person name="Willis A."/>
            <person name="Wyrwicz L.S."/>
            <person name="Rokhsar D.S."/>
            <person name="Weissenbach J."/>
            <person name="Armbrust E.V."/>
            <person name="Green B.R."/>
            <person name="Van de Peer Y."/>
            <person name="Grigoriev I.V."/>
        </authorList>
    </citation>
    <scope>NUCLEOTIDE SEQUENCE [LARGE SCALE GENOMIC DNA]</scope>
    <source>
        <strain evidence="2 3">CCAP 1055/1</strain>
    </source>
</reference>
<organism evidence="2 3">
    <name type="scientific">Phaeodactylum tricornutum (strain CCAP 1055/1)</name>
    <dbReference type="NCBI Taxonomy" id="556484"/>
    <lineage>
        <taxon>Eukaryota</taxon>
        <taxon>Sar</taxon>
        <taxon>Stramenopiles</taxon>
        <taxon>Ochrophyta</taxon>
        <taxon>Bacillariophyta</taxon>
        <taxon>Bacillariophyceae</taxon>
        <taxon>Bacillariophycidae</taxon>
        <taxon>Naviculales</taxon>
        <taxon>Phaeodactylaceae</taxon>
        <taxon>Phaeodactylum</taxon>
    </lineage>
</organism>
<protein>
    <submittedName>
        <fullName evidence="2">Uncharacterized protein</fullName>
    </submittedName>
</protein>
<feature type="transmembrane region" description="Helical" evidence="1">
    <location>
        <begin position="616"/>
        <end position="640"/>
    </location>
</feature>
<keyword evidence="1" id="KW-0812">Transmembrane</keyword>
<dbReference type="eggNOG" id="ENOG502QUWW">
    <property type="taxonomic scope" value="Eukaryota"/>
</dbReference>
<dbReference type="InParanoid" id="B7G4D6"/>
<proteinExistence type="predicted"/>
<keyword evidence="1" id="KW-1133">Transmembrane helix</keyword>
<keyword evidence="3" id="KW-1185">Reference proteome</keyword>
<accession>B7G4D6</accession>
<dbReference type="OrthoDB" id="45637at2759"/>
<evidence type="ECO:0000313" key="3">
    <source>
        <dbReference type="Proteomes" id="UP000000759"/>
    </source>
</evidence>
<feature type="transmembrane region" description="Helical" evidence="1">
    <location>
        <begin position="817"/>
        <end position="839"/>
    </location>
</feature>
<reference evidence="3" key="2">
    <citation type="submission" date="2008-08" db="EMBL/GenBank/DDBJ databases">
        <authorList>
            <consortium name="Diatom Consortium"/>
            <person name="Grigoriev I."/>
            <person name="Grimwood J."/>
            <person name="Kuo A."/>
            <person name="Otillar R.P."/>
            <person name="Salamov A."/>
            <person name="Detter J.C."/>
            <person name="Lindquist E."/>
            <person name="Shapiro H."/>
            <person name="Lucas S."/>
            <person name="Glavina del Rio T."/>
            <person name="Pitluck S."/>
            <person name="Rokhsar D."/>
            <person name="Bowler C."/>
        </authorList>
    </citation>
    <scope>GENOME REANNOTATION</scope>
    <source>
        <strain evidence="3">CCAP 1055/1</strain>
    </source>
</reference>
<dbReference type="HOGENOM" id="CLU_323294_0_0_1"/>
<dbReference type="KEGG" id="pti:PHATRDRAFT_47641"/>
<evidence type="ECO:0000313" key="2">
    <source>
        <dbReference type="EMBL" id="EEC46434.1"/>
    </source>
</evidence>
<dbReference type="AlphaFoldDB" id="B7G4D6"/>
<feature type="transmembrane region" description="Helical" evidence="1">
    <location>
        <begin position="741"/>
        <end position="757"/>
    </location>
</feature>
<dbReference type="RefSeq" id="XP_002181894.1">
    <property type="nucleotide sequence ID" value="XM_002181858.1"/>
</dbReference>
<name>B7G4D6_PHATC</name>
<keyword evidence="1" id="KW-0472">Membrane</keyword>
<dbReference type="PaxDb" id="2850-Phatr47641"/>